<keyword evidence="5 6" id="KW-0472">Membrane</keyword>
<dbReference type="CDD" id="cd07731">
    <property type="entry name" value="ComA-like_MBL-fold"/>
    <property type="match status" value="1"/>
</dbReference>
<keyword evidence="4 6" id="KW-1133">Transmembrane helix</keyword>
<dbReference type="InterPro" id="IPR036866">
    <property type="entry name" value="RibonucZ/Hydroxyglut_hydro"/>
</dbReference>
<dbReference type="InterPro" id="IPR001279">
    <property type="entry name" value="Metallo-B-lactamas"/>
</dbReference>
<feature type="transmembrane region" description="Helical" evidence="6">
    <location>
        <begin position="406"/>
        <end position="429"/>
    </location>
</feature>
<comment type="subcellular location">
    <subcellularLocation>
        <location evidence="1">Cell membrane</location>
        <topology evidence="1">Multi-pass membrane protein</topology>
    </subcellularLocation>
</comment>
<evidence type="ECO:0000256" key="2">
    <source>
        <dbReference type="ARBA" id="ARBA00022475"/>
    </source>
</evidence>
<name>A0AAE3TFT3_9BACT</name>
<feature type="transmembrane region" description="Helical" evidence="6">
    <location>
        <begin position="491"/>
        <end position="509"/>
    </location>
</feature>
<dbReference type="Pfam" id="PF00753">
    <property type="entry name" value="Lactamase_B"/>
    <property type="match status" value="1"/>
</dbReference>
<evidence type="ECO:0000256" key="4">
    <source>
        <dbReference type="ARBA" id="ARBA00022989"/>
    </source>
</evidence>
<keyword evidence="2" id="KW-1003">Cell membrane</keyword>
<dbReference type="InterPro" id="IPR035681">
    <property type="entry name" value="ComA-like_MBL"/>
</dbReference>
<gene>
    <name evidence="8" type="ORF">OD816_000719</name>
</gene>
<evidence type="ECO:0000256" key="3">
    <source>
        <dbReference type="ARBA" id="ARBA00022692"/>
    </source>
</evidence>
<evidence type="ECO:0000256" key="1">
    <source>
        <dbReference type="ARBA" id="ARBA00004651"/>
    </source>
</evidence>
<dbReference type="SMART" id="SM00849">
    <property type="entry name" value="Lactamase_B"/>
    <property type="match status" value="1"/>
</dbReference>
<keyword evidence="3 6" id="KW-0812">Transmembrane</keyword>
<dbReference type="PANTHER" id="PTHR30619">
    <property type="entry name" value="DNA INTERNALIZATION/COMPETENCE PROTEIN COMEC/REC2"/>
    <property type="match status" value="1"/>
</dbReference>
<feature type="transmembrane region" description="Helical" evidence="6">
    <location>
        <begin position="266"/>
        <end position="299"/>
    </location>
</feature>
<dbReference type="GO" id="GO:0005886">
    <property type="term" value="C:plasma membrane"/>
    <property type="evidence" value="ECO:0007669"/>
    <property type="project" value="UniProtKB-SubCell"/>
</dbReference>
<protein>
    <submittedName>
        <fullName evidence="8">DNA uptake channel protein ComEC</fullName>
    </submittedName>
</protein>
<dbReference type="AlphaFoldDB" id="A0AAE3TFT3"/>
<evidence type="ECO:0000256" key="5">
    <source>
        <dbReference type="ARBA" id="ARBA00023136"/>
    </source>
</evidence>
<feature type="transmembrane region" description="Helical" evidence="6">
    <location>
        <begin position="225"/>
        <end position="246"/>
    </location>
</feature>
<dbReference type="SUPFAM" id="SSF56281">
    <property type="entry name" value="Metallo-hydrolase/oxidoreductase"/>
    <property type="match status" value="1"/>
</dbReference>
<dbReference type="Gene3D" id="3.60.15.10">
    <property type="entry name" value="Ribonuclease Z/Hydroxyacylglutathione hydrolase-like"/>
    <property type="match status" value="1"/>
</dbReference>
<evidence type="ECO:0000313" key="8">
    <source>
        <dbReference type="EMBL" id="MDF2953474.1"/>
    </source>
</evidence>
<dbReference type="EMBL" id="JAPHEG010000003">
    <property type="protein sequence ID" value="MDF2953474.1"/>
    <property type="molecule type" value="Genomic_DNA"/>
</dbReference>
<feature type="transmembrane region" description="Helical" evidence="6">
    <location>
        <begin position="371"/>
        <end position="394"/>
    </location>
</feature>
<evidence type="ECO:0000313" key="9">
    <source>
        <dbReference type="Proteomes" id="UP001144110"/>
    </source>
</evidence>
<feature type="transmembrane region" description="Helical" evidence="6">
    <location>
        <begin position="311"/>
        <end position="328"/>
    </location>
</feature>
<sequence length="791" mass="92627">MVKEIRIPIFILTSSFICALFLSFYKFPLFILGSLIFTYFFWFFIFNKKHFYLALWLVFLFIFYLAGYFYFKNIDKKHFRIEKEIELLVKIKKVEPYYSGYLNTAFSSSVGDFVFKTDKKYFSPGETCLITFKNRKNFEYFNPFSVKKKRLLLTKGIDAELIIQKEKNFVCERDDFFSLERIRYRLFNFSEKLSGTAKGLIQALVLGVEYNFPEEYKKKLKNQGLYHQLAISGFNLAILFGLFYKFFYHLLRFTPLMRVGYPLQNISYLLALPGAFIILLFSGFCPPAFRAFIFLILFISSKLFFRNTSSLILLFLTATLILIFQPYLIGNFSFQLSFVATLGLIVGDKMFNTYFKKLIPNSNIIFRGLSLLLYLFFISFTASLLVSPFILYISGGVPLATPINHIIATFLWSFIFIPFSILIAILSFLNETLALNLAKVLANIFDWYIKIPLFELVYRFKIPVNLVILFFIFSLSILILLNYFVKTYRKYLLWFAISLIFYSLICYFYNKAFYILVFDVGRANAILVKNADSNILIDTGPNYFEKFNWTKIYLLPVLNKLGVDVIELIIISHLDLDHSGGLKTIRQHFYIKKVISGRFKSEDWEKANVLILPDPIDKPKVLKIKDAEFFLFPGEKVYKDLNRESLVIYLEYKGLTTIFPGDIDKIRFYRMKRKGEVLPVEILVSPHHGSKYSLDKNILNWLTPKVVLTSGRGKNFPHGDYTALLKSLNKPHFSTQNTGAIFIFPKDDYFLVCFEKEKRKDFLFSTFFPFVPLYLEGGHCRKFGYHKDLVK</sequence>
<feature type="transmembrane region" description="Helical" evidence="6">
    <location>
        <begin position="464"/>
        <end position="485"/>
    </location>
</feature>
<organism evidence="8 9">
    <name type="scientific">Candidatus Thermodesulfobacterium syntrophicum</name>
    <dbReference type="NCBI Taxonomy" id="3060442"/>
    <lineage>
        <taxon>Bacteria</taxon>
        <taxon>Pseudomonadati</taxon>
        <taxon>Thermodesulfobacteriota</taxon>
        <taxon>Thermodesulfobacteria</taxon>
        <taxon>Thermodesulfobacteriales</taxon>
        <taxon>Thermodesulfobacteriaceae</taxon>
        <taxon>Thermodesulfobacterium</taxon>
    </lineage>
</organism>
<dbReference type="InterPro" id="IPR004477">
    <property type="entry name" value="ComEC_N"/>
</dbReference>
<dbReference type="Pfam" id="PF03772">
    <property type="entry name" value="Competence"/>
    <property type="match status" value="1"/>
</dbReference>
<dbReference type="NCBIfam" id="TIGR00360">
    <property type="entry name" value="ComEC_N-term"/>
    <property type="match status" value="1"/>
</dbReference>
<feature type="domain" description="Metallo-beta-lactamase" evidence="7">
    <location>
        <begin position="522"/>
        <end position="711"/>
    </location>
</feature>
<feature type="transmembrane region" description="Helical" evidence="6">
    <location>
        <begin position="51"/>
        <end position="71"/>
    </location>
</feature>
<dbReference type="InterPro" id="IPR052159">
    <property type="entry name" value="Competence_DNA_uptake"/>
</dbReference>
<accession>A0AAE3TFT3</accession>
<evidence type="ECO:0000256" key="6">
    <source>
        <dbReference type="SAM" id="Phobius"/>
    </source>
</evidence>
<comment type="caution">
    <text evidence="8">The sequence shown here is derived from an EMBL/GenBank/DDBJ whole genome shotgun (WGS) entry which is preliminary data.</text>
</comment>
<feature type="transmembrane region" description="Helical" evidence="6">
    <location>
        <begin position="29"/>
        <end position="45"/>
    </location>
</feature>
<proteinExistence type="predicted"/>
<evidence type="ECO:0000259" key="7">
    <source>
        <dbReference type="SMART" id="SM00849"/>
    </source>
</evidence>
<dbReference type="PANTHER" id="PTHR30619:SF1">
    <property type="entry name" value="RECOMBINATION PROTEIN 2"/>
    <property type="match status" value="1"/>
</dbReference>
<dbReference type="Proteomes" id="UP001144110">
    <property type="component" value="Unassembled WGS sequence"/>
</dbReference>
<reference evidence="8" key="1">
    <citation type="submission" date="2022-11" db="EMBL/GenBank/DDBJ databases">
        <title>Candidatus Alkanophaga archaea from heated hydrothermal vent sediment oxidize petroleum alkanes.</title>
        <authorList>
            <person name="Zehnle H."/>
            <person name="Laso-Perez R."/>
            <person name="Lipp J."/>
            <person name="Teske A."/>
            <person name="Wegener G."/>
        </authorList>
    </citation>
    <scope>NUCLEOTIDE SEQUENCE</scope>
    <source>
        <strain evidence="8">MCA70</strain>
    </source>
</reference>